<dbReference type="PANTHER" id="PTHR43065">
    <property type="entry name" value="SENSOR HISTIDINE KINASE"/>
    <property type="match status" value="1"/>
</dbReference>
<comment type="caution">
    <text evidence="11">The sequence shown here is derived from an EMBL/GenBank/DDBJ whole genome shotgun (WGS) entry which is preliminary data.</text>
</comment>
<feature type="transmembrane region" description="Helical" evidence="9">
    <location>
        <begin position="158"/>
        <end position="179"/>
    </location>
</feature>
<keyword evidence="7" id="KW-0067">ATP-binding</keyword>
<evidence type="ECO:0000259" key="10">
    <source>
        <dbReference type="PROSITE" id="PS50109"/>
    </source>
</evidence>
<gene>
    <name evidence="11" type="ORF">IB75_10655</name>
</gene>
<feature type="transmembrane region" description="Helical" evidence="9">
    <location>
        <begin position="96"/>
        <end position="117"/>
    </location>
</feature>
<organism evidence="11 12">
    <name type="scientific">Nitrosococcus oceani C-27</name>
    <dbReference type="NCBI Taxonomy" id="314279"/>
    <lineage>
        <taxon>Bacteria</taxon>
        <taxon>Pseudomonadati</taxon>
        <taxon>Pseudomonadota</taxon>
        <taxon>Gammaproteobacteria</taxon>
        <taxon>Chromatiales</taxon>
        <taxon>Chromatiaceae</taxon>
        <taxon>Nitrosococcus</taxon>
    </lineage>
</organism>
<dbReference type="InterPro" id="IPR036890">
    <property type="entry name" value="HATPase_C_sf"/>
</dbReference>
<evidence type="ECO:0000313" key="12">
    <source>
        <dbReference type="Proteomes" id="UP000028839"/>
    </source>
</evidence>
<dbReference type="Gene3D" id="3.30.450.40">
    <property type="match status" value="1"/>
</dbReference>
<keyword evidence="4" id="KW-0808">Transferase</keyword>
<reference evidence="11 12" key="1">
    <citation type="submission" date="2014-07" db="EMBL/GenBank/DDBJ databases">
        <title>Comparative analysis of Nitrosococcus oceani genome inventories of strains from Pacific and Atlantic gyres.</title>
        <authorList>
            <person name="Lim C.K."/>
            <person name="Wang L."/>
            <person name="Sayavedra-Soto L.A."/>
            <person name="Klotz M.G."/>
        </authorList>
    </citation>
    <scope>NUCLEOTIDE SEQUENCE [LARGE SCALE GENOMIC DNA]</scope>
    <source>
        <strain evidence="11 12">C-27</strain>
    </source>
</reference>
<keyword evidence="9" id="KW-1133">Transmembrane helix</keyword>
<dbReference type="InterPro" id="IPR003661">
    <property type="entry name" value="HisK_dim/P_dom"/>
</dbReference>
<dbReference type="OrthoDB" id="9785691at2"/>
<comment type="catalytic activity">
    <reaction evidence="1">
        <text>ATP + protein L-histidine = ADP + protein N-phospho-L-histidine.</text>
        <dbReference type="EC" id="2.7.13.3"/>
    </reaction>
</comment>
<dbReference type="GO" id="GO:0005524">
    <property type="term" value="F:ATP binding"/>
    <property type="evidence" value="ECO:0007669"/>
    <property type="project" value="UniProtKB-KW"/>
</dbReference>
<keyword evidence="3" id="KW-0597">Phosphoprotein</keyword>
<dbReference type="PRINTS" id="PR00344">
    <property type="entry name" value="BCTRLSENSOR"/>
</dbReference>
<evidence type="ECO:0000256" key="9">
    <source>
        <dbReference type="SAM" id="Phobius"/>
    </source>
</evidence>
<dbReference type="InterPro" id="IPR036097">
    <property type="entry name" value="HisK_dim/P_sf"/>
</dbReference>
<feature type="transmembrane region" description="Helical" evidence="9">
    <location>
        <begin position="6"/>
        <end position="27"/>
    </location>
</feature>
<dbReference type="Pfam" id="PF02518">
    <property type="entry name" value="HATPase_c"/>
    <property type="match status" value="1"/>
</dbReference>
<evidence type="ECO:0000313" key="11">
    <source>
        <dbReference type="EMBL" id="KFI19062.1"/>
    </source>
</evidence>
<accession>A0A0E2ZL57</accession>
<feature type="transmembrane region" description="Helical" evidence="9">
    <location>
        <begin position="256"/>
        <end position="277"/>
    </location>
</feature>
<keyword evidence="8" id="KW-0902">Two-component regulatory system</keyword>
<dbReference type="InterPro" id="IPR004358">
    <property type="entry name" value="Sig_transdc_His_kin-like_C"/>
</dbReference>
<proteinExistence type="predicted"/>
<dbReference type="Proteomes" id="UP000028839">
    <property type="component" value="Unassembled WGS sequence"/>
</dbReference>
<evidence type="ECO:0000256" key="7">
    <source>
        <dbReference type="ARBA" id="ARBA00022840"/>
    </source>
</evidence>
<evidence type="ECO:0000256" key="6">
    <source>
        <dbReference type="ARBA" id="ARBA00022777"/>
    </source>
</evidence>
<dbReference type="InterPro" id="IPR003594">
    <property type="entry name" value="HATPase_dom"/>
</dbReference>
<feature type="transmembrane region" description="Helical" evidence="9">
    <location>
        <begin position="231"/>
        <end position="250"/>
    </location>
</feature>
<dbReference type="NCBIfam" id="TIGR02916">
    <property type="entry name" value="PEP_his_kin"/>
    <property type="match status" value="1"/>
</dbReference>
<feature type="transmembrane region" description="Helical" evidence="9">
    <location>
        <begin position="73"/>
        <end position="89"/>
    </location>
</feature>
<dbReference type="PROSITE" id="PS50109">
    <property type="entry name" value="HIS_KIN"/>
    <property type="match status" value="1"/>
</dbReference>
<dbReference type="GO" id="GO:0000155">
    <property type="term" value="F:phosphorelay sensor kinase activity"/>
    <property type="evidence" value="ECO:0007669"/>
    <property type="project" value="InterPro"/>
</dbReference>
<dbReference type="InterPro" id="IPR014265">
    <property type="entry name" value="XrtA/PrsK"/>
</dbReference>
<evidence type="ECO:0000256" key="2">
    <source>
        <dbReference type="ARBA" id="ARBA00012438"/>
    </source>
</evidence>
<evidence type="ECO:0000256" key="8">
    <source>
        <dbReference type="ARBA" id="ARBA00023012"/>
    </source>
</evidence>
<evidence type="ECO:0000256" key="3">
    <source>
        <dbReference type="ARBA" id="ARBA00022553"/>
    </source>
</evidence>
<dbReference type="InterPro" id="IPR005467">
    <property type="entry name" value="His_kinase_dom"/>
</dbReference>
<dbReference type="AlphaFoldDB" id="A0A0E2ZL57"/>
<keyword evidence="9" id="KW-0812">Transmembrane</keyword>
<dbReference type="EMBL" id="JPGN01000063">
    <property type="protein sequence ID" value="KFI19062.1"/>
    <property type="molecule type" value="Genomic_DNA"/>
</dbReference>
<dbReference type="SUPFAM" id="SSF55874">
    <property type="entry name" value="ATPase domain of HSP90 chaperone/DNA topoisomerase II/histidine kinase"/>
    <property type="match status" value="1"/>
</dbReference>
<dbReference type="CDD" id="cd00082">
    <property type="entry name" value="HisKA"/>
    <property type="match status" value="1"/>
</dbReference>
<dbReference type="Gene3D" id="3.30.565.10">
    <property type="entry name" value="Histidine kinase-like ATPase, C-terminal domain"/>
    <property type="match status" value="1"/>
</dbReference>
<dbReference type="HOGENOM" id="CLU_024784_0_0_6"/>
<keyword evidence="9" id="KW-0472">Membrane</keyword>
<feature type="transmembrane region" description="Helical" evidence="9">
    <location>
        <begin position="34"/>
        <end position="53"/>
    </location>
</feature>
<dbReference type="SUPFAM" id="SSF55781">
    <property type="entry name" value="GAF domain-like"/>
    <property type="match status" value="1"/>
</dbReference>
<evidence type="ECO:0000256" key="1">
    <source>
        <dbReference type="ARBA" id="ARBA00000085"/>
    </source>
</evidence>
<dbReference type="SMART" id="SM00387">
    <property type="entry name" value="HATPase_c"/>
    <property type="match status" value="1"/>
</dbReference>
<keyword evidence="6" id="KW-0418">Kinase</keyword>
<feature type="transmembrane region" description="Helical" evidence="9">
    <location>
        <begin position="129"/>
        <end position="146"/>
    </location>
</feature>
<evidence type="ECO:0000256" key="4">
    <source>
        <dbReference type="ARBA" id="ARBA00022679"/>
    </source>
</evidence>
<name>A0A0E2ZL57_9GAMM</name>
<feature type="domain" description="Histidine kinase" evidence="10">
    <location>
        <begin position="476"/>
        <end position="680"/>
    </location>
</feature>
<protein>
    <recommendedName>
        <fullName evidence="2">histidine kinase</fullName>
        <ecNumber evidence="2">2.7.13.3</ecNumber>
    </recommendedName>
</protein>
<dbReference type="PANTHER" id="PTHR43065:SF10">
    <property type="entry name" value="PEROXIDE STRESS-ACTIVATED HISTIDINE KINASE MAK3"/>
    <property type="match status" value="1"/>
</dbReference>
<dbReference type="InterPro" id="IPR029016">
    <property type="entry name" value="GAF-like_dom_sf"/>
</dbReference>
<dbReference type="EC" id="2.7.13.3" evidence="2"/>
<dbReference type="SUPFAM" id="SSF47384">
    <property type="entry name" value="Homodimeric domain of signal transducing histidine kinase"/>
    <property type="match status" value="1"/>
</dbReference>
<sequence>MNNLALISYGAGAVAFTALFIILAIGYRNRPVGGVLLFAVAVNAGWLAVSAYDSYVDYLSPLWVQILETFRDGVWYAFLFHALGFNFKFQGLTRRLAVLVFIFVLLQGGLLIGFSWLEWLLGAKLSYEIVLVGQILLAVIGLMLVEQLLRSVPQDKRWAIKHLCFGLAALFVYDFFLYADALLLQVVDTGVWSARGLANAMVVPFIAVSAARNPQWSPDVYVSRRMVFHTATFLGAGFYLLAMAGAGYYVRHFGGSWGIMAQAVFLFAAALLLLSLLSSGQLKAKLRVFISKHFFNYKYDYREEWLHFISMLSEDSSIPLGERVTRALAQIVESPGGVLWQPKEKYYVPTFVWNFPFPEGLMEPKQSAFLQFLQEQEWIMEEGAKGEATHPHPVPIPEWFNSFPKLWLIVPLIHRESLVGFLVLARSQARAALDWEDRDLLRTTGREAASYLAHQEAAEQLAQAQQFAAFHRFSAYVVHDLKNLIAQLSLLVRNAAYHKHNPAFIDDAVQTIHHAVQRMQRLMSQLRSTGEEERQEIFDVVALARELVKHYAAQQPRPEVEGEDKDFIGICANRERFKSILGHLIQNAQEATLPEGRVVLRISREKEIVRIDVEDSGQGMVPAFVRERLFRPFDSTKGLTGMGIGAFEVQEYIQEIGGDIEVRSVPGKGTCFVLRIPQGEVERSRMEEVKEAVS</sequence>
<keyword evidence="5" id="KW-0547">Nucleotide-binding</keyword>
<evidence type="ECO:0000256" key="5">
    <source>
        <dbReference type="ARBA" id="ARBA00022741"/>
    </source>
</evidence>